<dbReference type="InterPro" id="IPR029068">
    <property type="entry name" value="Glyas_Bleomycin-R_OHBP_Dase"/>
</dbReference>
<keyword evidence="2" id="KW-0223">Dioxygenase</keyword>
<keyword evidence="2" id="KW-0560">Oxidoreductase</keyword>
<dbReference type="CDD" id="cd06587">
    <property type="entry name" value="VOC"/>
    <property type="match status" value="1"/>
</dbReference>
<dbReference type="PROSITE" id="PS51819">
    <property type="entry name" value="VOC"/>
    <property type="match status" value="1"/>
</dbReference>
<dbReference type="Gene3D" id="3.10.180.10">
    <property type="entry name" value="2,3-Dihydroxybiphenyl 1,2-Dioxygenase, domain 1"/>
    <property type="match status" value="1"/>
</dbReference>
<dbReference type="AlphaFoldDB" id="A0A2P2CB44"/>
<dbReference type="InterPro" id="IPR037523">
    <property type="entry name" value="VOC_core"/>
</dbReference>
<organism evidence="2">
    <name type="scientific">metagenome</name>
    <dbReference type="NCBI Taxonomy" id="256318"/>
    <lineage>
        <taxon>unclassified sequences</taxon>
        <taxon>metagenomes</taxon>
    </lineage>
</organism>
<dbReference type="InterPro" id="IPR004360">
    <property type="entry name" value="Glyas_Fos-R_dOase_dom"/>
</dbReference>
<evidence type="ECO:0000313" key="2">
    <source>
        <dbReference type="EMBL" id="CUR59186.1"/>
    </source>
</evidence>
<feature type="domain" description="VOC" evidence="1">
    <location>
        <begin position="6"/>
        <end position="125"/>
    </location>
</feature>
<accession>A0A2P2CB44</accession>
<evidence type="ECO:0000259" key="1">
    <source>
        <dbReference type="PROSITE" id="PS51819"/>
    </source>
</evidence>
<sequence>MPEFTKADHASLSVTDLDRSERFYTDVLGLLRLADFGTARVLLHRSSSFMLALACHDGAHGERFSELHTGLDHLGFAVDSREELVAWERRLDEFGVEYTPIRDMEFGAHLNFRDPDHIALELSTSNDTLTGWFDELRERELPRTEIDARLAAYLAALPAADPTDQ</sequence>
<proteinExistence type="predicted"/>
<dbReference type="GO" id="GO:0051213">
    <property type="term" value="F:dioxygenase activity"/>
    <property type="evidence" value="ECO:0007669"/>
    <property type="project" value="UniProtKB-KW"/>
</dbReference>
<gene>
    <name evidence="2" type="ORF">NOCA2570072</name>
</gene>
<dbReference type="SUPFAM" id="SSF54593">
    <property type="entry name" value="Glyoxalase/Bleomycin resistance protein/Dihydroxybiphenyl dioxygenase"/>
    <property type="match status" value="1"/>
</dbReference>
<dbReference type="EMBL" id="CZKA01000053">
    <property type="protein sequence ID" value="CUR59186.1"/>
    <property type="molecule type" value="Genomic_DNA"/>
</dbReference>
<reference evidence="2" key="1">
    <citation type="submission" date="2015-08" db="EMBL/GenBank/DDBJ databases">
        <authorList>
            <person name="Babu N.S."/>
            <person name="Beckwith C.J."/>
            <person name="Beseler K.G."/>
            <person name="Brison A."/>
            <person name="Carone J.V."/>
            <person name="Caskin T.P."/>
            <person name="Diamond M."/>
            <person name="Durham M.E."/>
            <person name="Foxe J.M."/>
            <person name="Go M."/>
            <person name="Henderson B.A."/>
            <person name="Jones I.B."/>
            <person name="McGettigan J.A."/>
            <person name="Micheletti S.J."/>
            <person name="Nasrallah M.E."/>
            <person name="Ortiz D."/>
            <person name="Piller C.R."/>
            <person name="Privatt S.R."/>
            <person name="Schneider S.L."/>
            <person name="Sharp S."/>
            <person name="Smith T.C."/>
            <person name="Stanton J.D."/>
            <person name="Ullery H.E."/>
            <person name="Wilson R.J."/>
            <person name="Serrano M.G."/>
            <person name="Buck G."/>
            <person name="Lee V."/>
            <person name="Wang Y."/>
            <person name="Carvalho R."/>
            <person name="Voegtly L."/>
            <person name="Shi R."/>
            <person name="Duckworth R."/>
            <person name="Johnson A."/>
            <person name="Loviza R."/>
            <person name="Walstead R."/>
            <person name="Shah Z."/>
            <person name="Kiflezghi M."/>
            <person name="Wade K."/>
            <person name="Ball S.L."/>
            <person name="Bradley K.W."/>
            <person name="Asai D.J."/>
            <person name="Bowman C.A."/>
            <person name="Russell D.A."/>
            <person name="Pope W.H."/>
            <person name="Jacobs-Sera D."/>
            <person name="Hendrix R.W."/>
            <person name="Hatfull G.F."/>
        </authorList>
    </citation>
    <scope>NUCLEOTIDE SEQUENCE</scope>
</reference>
<name>A0A2P2CB44_9ZZZZ</name>
<dbReference type="Pfam" id="PF00903">
    <property type="entry name" value="Glyoxalase"/>
    <property type="match status" value="1"/>
</dbReference>
<protein>
    <submittedName>
        <fullName evidence="2">Glyoxalase/bleomycin resistance protein/dioxygenase</fullName>
    </submittedName>
</protein>